<dbReference type="EMBL" id="BAAAJX010000010">
    <property type="protein sequence ID" value="GAA1493738.1"/>
    <property type="molecule type" value="Genomic_DNA"/>
</dbReference>
<evidence type="ECO:0000313" key="1">
    <source>
        <dbReference type="EMBL" id="GAA1493738.1"/>
    </source>
</evidence>
<proteinExistence type="predicted"/>
<sequence length="189" mass="18214">MTGWPAATLLAAGVVGVAALVAVATDGGTFALLSAQASTDPVTITAGSADLSLSSLTLPTTALWPGDTEFGVLTARNTGDVPLDLSIATARGSAPASTTGTTGTTTAVADLRVAIGASTSVAACRSGVMHTTWTGTLDSSTATTAGISVRPGAAVVLCVGLTMPSSAPASQQGLGTDFTATITGTQASS</sequence>
<dbReference type="RefSeq" id="WP_204610170.1">
    <property type="nucleotide sequence ID" value="NZ_BAAAJX010000010.1"/>
</dbReference>
<gene>
    <name evidence="1" type="ORF">GCM10009627_20840</name>
</gene>
<protein>
    <submittedName>
        <fullName evidence="1">Uncharacterized protein</fullName>
    </submittedName>
</protein>
<dbReference type="Proteomes" id="UP001501742">
    <property type="component" value="Unassembled WGS sequence"/>
</dbReference>
<name>A0ABN1ZFD0_9MICO</name>
<comment type="caution">
    <text evidence="1">The sequence shown here is derived from an EMBL/GenBank/DDBJ whole genome shotgun (WGS) entry which is preliminary data.</text>
</comment>
<organism evidence="1 2">
    <name type="scientific">Curtobacterium herbarum</name>
    <dbReference type="NCBI Taxonomy" id="150122"/>
    <lineage>
        <taxon>Bacteria</taxon>
        <taxon>Bacillati</taxon>
        <taxon>Actinomycetota</taxon>
        <taxon>Actinomycetes</taxon>
        <taxon>Micrococcales</taxon>
        <taxon>Microbacteriaceae</taxon>
        <taxon>Curtobacterium</taxon>
    </lineage>
</organism>
<reference evidence="1 2" key="1">
    <citation type="journal article" date="2019" name="Int. J. Syst. Evol. Microbiol.">
        <title>The Global Catalogue of Microorganisms (GCM) 10K type strain sequencing project: providing services to taxonomists for standard genome sequencing and annotation.</title>
        <authorList>
            <consortium name="The Broad Institute Genomics Platform"/>
            <consortium name="The Broad Institute Genome Sequencing Center for Infectious Disease"/>
            <person name="Wu L."/>
            <person name="Ma J."/>
        </authorList>
    </citation>
    <scope>NUCLEOTIDE SEQUENCE [LARGE SCALE GENOMIC DNA]</scope>
    <source>
        <strain evidence="1 2">JCM 12140</strain>
    </source>
</reference>
<evidence type="ECO:0000313" key="2">
    <source>
        <dbReference type="Proteomes" id="UP001501742"/>
    </source>
</evidence>
<keyword evidence="2" id="KW-1185">Reference proteome</keyword>
<accession>A0ABN1ZFD0</accession>